<dbReference type="InterPro" id="IPR010992">
    <property type="entry name" value="IHF-like_DNA-bd_dom_sf"/>
</dbReference>
<dbReference type="EMBL" id="JACRST010000014">
    <property type="protein sequence ID" value="MBC8547126.1"/>
    <property type="molecule type" value="Genomic_DNA"/>
</dbReference>
<feature type="region of interest" description="Disordered" evidence="1">
    <location>
        <begin position="1"/>
        <end position="20"/>
    </location>
</feature>
<dbReference type="AlphaFoldDB" id="A0A926DYF1"/>
<feature type="region of interest" description="Disordered" evidence="1">
    <location>
        <begin position="60"/>
        <end position="85"/>
    </location>
</feature>
<organism evidence="3 4">
    <name type="scientific">Ligaoa zhengdingensis</name>
    <dbReference type="NCBI Taxonomy" id="2763658"/>
    <lineage>
        <taxon>Bacteria</taxon>
        <taxon>Bacillati</taxon>
        <taxon>Bacillota</taxon>
        <taxon>Clostridia</taxon>
        <taxon>Eubacteriales</taxon>
        <taxon>Oscillospiraceae</taxon>
        <taxon>Ligaoa</taxon>
    </lineage>
</organism>
<keyword evidence="4" id="KW-1185">Reference proteome</keyword>
<dbReference type="RefSeq" id="WP_343256340.1">
    <property type="nucleotide sequence ID" value="NZ_JACRST010000014.1"/>
</dbReference>
<dbReference type="InterPro" id="IPR041607">
    <property type="entry name" value="HU-HIG"/>
</dbReference>
<feature type="compositionally biased region" description="Basic and acidic residues" evidence="1">
    <location>
        <begin position="1"/>
        <end position="16"/>
    </location>
</feature>
<protein>
    <recommendedName>
        <fullName evidence="2">HU domain-containing protein</fullName>
    </recommendedName>
</protein>
<accession>A0A926DYF1</accession>
<feature type="domain" description="HU" evidence="2">
    <location>
        <begin position="80"/>
        <end position="173"/>
    </location>
</feature>
<feature type="compositionally biased region" description="Basic and acidic residues" evidence="1">
    <location>
        <begin position="75"/>
        <end position="85"/>
    </location>
</feature>
<evidence type="ECO:0000256" key="1">
    <source>
        <dbReference type="SAM" id="MobiDB-lite"/>
    </source>
</evidence>
<evidence type="ECO:0000313" key="4">
    <source>
        <dbReference type="Proteomes" id="UP000653127"/>
    </source>
</evidence>
<comment type="caution">
    <text evidence="3">The sequence shown here is derived from an EMBL/GenBank/DDBJ whole genome shotgun (WGS) entry which is preliminary data.</text>
</comment>
<name>A0A926DYF1_9FIRM</name>
<sequence length="218" mass="24776">MRKLRSVSEHEAESREPIQGIGPQWNTGYQWFPAVFWREVIAVRPCCFLICARRIGKSKKGRPRVAEEGPPFCPEDGRSGDRKTGRFCHREQEDKTLNQNGLRKKIAARTGVPEDTVETVLEAMRGTVQELLENGEELHWSGFLRMWTVLKRPAAPSGKVLYKDTPHQKIRYRMPDCTFAGSIVQPMKKRTFNLAEKHKASPVSFSKDNPKAGSIKGV</sequence>
<evidence type="ECO:0000313" key="3">
    <source>
        <dbReference type="EMBL" id="MBC8547126.1"/>
    </source>
</evidence>
<dbReference type="Gene3D" id="4.10.520.10">
    <property type="entry name" value="IHF-like DNA-binding proteins"/>
    <property type="match status" value="1"/>
</dbReference>
<proteinExistence type="predicted"/>
<gene>
    <name evidence="3" type="ORF">H8711_09315</name>
</gene>
<dbReference type="Pfam" id="PF18291">
    <property type="entry name" value="HU-HIG"/>
    <property type="match status" value="1"/>
</dbReference>
<dbReference type="SUPFAM" id="SSF47729">
    <property type="entry name" value="IHF-like DNA-binding proteins"/>
    <property type="match status" value="1"/>
</dbReference>
<reference evidence="3" key="1">
    <citation type="submission" date="2020-08" db="EMBL/GenBank/DDBJ databases">
        <title>Genome public.</title>
        <authorList>
            <person name="Liu C."/>
            <person name="Sun Q."/>
        </authorList>
    </citation>
    <scope>NUCLEOTIDE SEQUENCE</scope>
    <source>
        <strain evidence="3">NSJ-31</strain>
    </source>
</reference>
<dbReference type="Proteomes" id="UP000653127">
    <property type="component" value="Unassembled WGS sequence"/>
</dbReference>
<dbReference type="GO" id="GO:0003677">
    <property type="term" value="F:DNA binding"/>
    <property type="evidence" value="ECO:0007669"/>
    <property type="project" value="InterPro"/>
</dbReference>
<evidence type="ECO:0000259" key="2">
    <source>
        <dbReference type="Pfam" id="PF18291"/>
    </source>
</evidence>